<comment type="similarity">
    <text evidence="1">Belongs to the protein-tyrosine phosphatase family.</text>
</comment>
<evidence type="ECO:0000259" key="2">
    <source>
        <dbReference type="PROSITE" id="PS50056"/>
    </source>
</evidence>
<dbReference type="SUPFAM" id="SSF52799">
    <property type="entry name" value="(Phosphotyrosine protein) phosphatases II"/>
    <property type="match status" value="1"/>
</dbReference>
<reference evidence="4" key="1">
    <citation type="submission" date="2014-07" db="EMBL/GenBank/DDBJ databases">
        <authorList>
            <person name="Monot Marc"/>
        </authorList>
    </citation>
    <scope>NUCLEOTIDE SEQUENCE</scope>
    <source>
        <strain evidence="5">7032989</strain>
        <strain evidence="4">7032994</strain>
    </source>
</reference>
<dbReference type="PANTHER" id="PTHR31126:SF1">
    <property type="entry name" value="TYROSINE SPECIFIC PROTEIN PHOSPHATASES DOMAIN-CONTAINING PROTEIN"/>
    <property type="match status" value="1"/>
</dbReference>
<dbReference type="Pfam" id="PF13350">
    <property type="entry name" value="Y_phosphatase3"/>
    <property type="match status" value="1"/>
</dbReference>
<gene>
    <name evidence="5" type="ORF">BN1095_330109</name>
    <name evidence="3" type="ORF">BN1096_520449</name>
    <name evidence="4" type="ORF">BN1097_630165</name>
</gene>
<dbReference type="InterPro" id="IPR000387">
    <property type="entry name" value="Tyr_Pase_dom"/>
</dbReference>
<dbReference type="RefSeq" id="WP_003440265.1">
    <property type="nucleotide sequence ID" value="NZ_BBYB01000197.1"/>
</dbReference>
<dbReference type="EMBL" id="LK932402">
    <property type="protein sequence ID" value="CDS87657.1"/>
    <property type="molecule type" value="Genomic_DNA"/>
</dbReference>
<name>A0A069AHK9_CLODI</name>
<evidence type="ECO:0000313" key="3">
    <source>
        <dbReference type="EMBL" id="CDS85728.1"/>
    </source>
</evidence>
<accession>A0A069AHK9</accession>
<organism evidence="4">
    <name type="scientific">Clostridioides difficile</name>
    <name type="common">Peptoclostridium difficile</name>
    <dbReference type="NCBI Taxonomy" id="1496"/>
    <lineage>
        <taxon>Bacteria</taxon>
        <taxon>Bacillati</taxon>
        <taxon>Bacillota</taxon>
        <taxon>Clostridia</taxon>
        <taxon>Peptostreptococcales</taxon>
        <taxon>Peptostreptococcaceae</taxon>
        <taxon>Clostridioides</taxon>
    </lineage>
</organism>
<dbReference type="EMBL" id="LK932505">
    <property type="protein sequence ID" value="CDS85728.1"/>
    <property type="molecule type" value="Genomic_DNA"/>
</dbReference>
<evidence type="ECO:0000256" key="1">
    <source>
        <dbReference type="ARBA" id="ARBA00009580"/>
    </source>
</evidence>
<dbReference type="EMBL" id="LK932994">
    <property type="protein sequence ID" value="CDT13965.1"/>
    <property type="molecule type" value="Genomic_DNA"/>
</dbReference>
<evidence type="ECO:0000313" key="4">
    <source>
        <dbReference type="EMBL" id="CDS87657.1"/>
    </source>
</evidence>
<dbReference type="PANTHER" id="PTHR31126">
    <property type="entry name" value="TYROSINE-PROTEIN PHOSPHATASE"/>
    <property type="match status" value="1"/>
</dbReference>
<dbReference type="AlphaFoldDB" id="A0A069AHK9"/>
<feature type="domain" description="Tyrosine specific protein phosphatases" evidence="2">
    <location>
        <begin position="121"/>
        <end position="166"/>
    </location>
</feature>
<evidence type="ECO:0000313" key="5">
    <source>
        <dbReference type="EMBL" id="CDT13965.1"/>
    </source>
</evidence>
<dbReference type="PROSITE" id="PS50056">
    <property type="entry name" value="TYR_PHOSPHATASE_2"/>
    <property type="match status" value="1"/>
</dbReference>
<dbReference type="InterPro" id="IPR029021">
    <property type="entry name" value="Prot-tyrosine_phosphatase-like"/>
</dbReference>
<proteinExistence type="inferred from homology"/>
<dbReference type="Gene3D" id="3.90.190.10">
    <property type="entry name" value="Protein tyrosine phosphatase superfamily"/>
    <property type="match status" value="1"/>
</dbReference>
<dbReference type="InterPro" id="IPR026893">
    <property type="entry name" value="Tyr/Ser_Pase_IphP-type"/>
</dbReference>
<dbReference type="GO" id="GO:0004721">
    <property type="term" value="F:phosphoprotein phosphatase activity"/>
    <property type="evidence" value="ECO:0007669"/>
    <property type="project" value="InterPro"/>
</dbReference>
<sequence length="246" mass="28784">MKNFRDLGGNKTEDGRTVKKGLFYRSAKLSNLSENDIKILRELNIKYIFDYRSDEEARKHPSTIISNIKNIRIPAMRELEESGGSFGSIEDMIDGLFEKDGAFNMLNNSYYNLPINNPSYKKLVELIRDYSNLPILNHCTAGKDRTGVGSAIILMILGVSRENIMKDYLKSNDFADKEIERFIEYKPKFKDIPKENLKYIFGVNEEYMKTAFRRIDEEYISVEAYLYGEFNLNKEEIRKLRNQYLE</sequence>
<protein>
    <recommendedName>
        <fullName evidence="2">Tyrosine specific protein phosphatases domain-containing protein</fullName>
    </recommendedName>
</protein>